<dbReference type="GO" id="GO:0005634">
    <property type="term" value="C:nucleus"/>
    <property type="evidence" value="ECO:0007669"/>
    <property type="project" value="UniProtKB-SubCell"/>
</dbReference>
<dbReference type="SUPFAM" id="SSF53098">
    <property type="entry name" value="Ribonuclease H-like"/>
    <property type="match status" value="1"/>
</dbReference>
<dbReference type="Pfam" id="PF05699">
    <property type="entry name" value="Dimer_Tnp_hAT"/>
    <property type="match status" value="1"/>
</dbReference>
<dbReference type="EMBL" id="QGNW01000105">
    <property type="protein sequence ID" value="RVW96784.1"/>
    <property type="molecule type" value="Genomic_DNA"/>
</dbReference>
<protein>
    <recommendedName>
        <fullName evidence="9">BED-type domain-containing protein</fullName>
    </recommendedName>
</protein>
<dbReference type="PROSITE" id="PS50808">
    <property type="entry name" value="ZF_BED"/>
    <property type="match status" value="1"/>
</dbReference>
<dbReference type="PANTHER" id="PTHR32166:SF105">
    <property type="entry name" value="HAT DIMERIZATION DOMAIN-CONTAINING PROTEIN"/>
    <property type="match status" value="1"/>
</dbReference>
<feature type="compositionally biased region" description="Gly residues" evidence="8">
    <location>
        <begin position="717"/>
        <end position="734"/>
    </location>
</feature>
<dbReference type="InterPro" id="IPR012337">
    <property type="entry name" value="RNaseH-like_sf"/>
</dbReference>
<dbReference type="PANTHER" id="PTHR32166">
    <property type="entry name" value="OSJNBA0013A04.12 PROTEIN"/>
    <property type="match status" value="1"/>
</dbReference>
<feature type="compositionally biased region" description="Low complexity" evidence="8">
    <location>
        <begin position="134"/>
        <end position="145"/>
    </location>
</feature>
<evidence type="ECO:0000256" key="2">
    <source>
        <dbReference type="ARBA" id="ARBA00022723"/>
    </source>
</evidence>
<feature type="compositionally biased region" description="Basic and acidic residues" evidence="8">
    <location>
        <begin position="1"/>
        <end position="13"/>
    </location>
</feature>
<comment type="subcellular location">
    <subcellularLocation>
        <location evidence="1">Nucleus</location>
    </subcellularLocation>
</comment>
<evidence type="ECO:0000256" key="8">
    <source>
        <dbReference type="SAM" id="MobiDB-lite"/>
    </source>
</evidence>
<feature type="region of interest" description="Disordered" evidence="8">
    <location>
        <begin position="929"/>
        <end position="949"/>
    </location>
</feature>
<evidence type="ECO:0000256" key="7">
    <source>
        <dbReference type="PROSITE-ProRule" id="PRU00027"/>
    </source>
</evidence>
<dbReference type="AlphaFoldDB" id="A0A438IJ92"/>
<feature type="region of interest" description="Disordered" evidence="8">
    <location>
        <begin position="129"/>
        <end position="148"/>
    </location>
</feature>
<feature type="region of interest" description="Disordered" evidence="8">
    <location>
        <begin position="1"/>
        <end position="20"/>
    </location>
</feature>
<accession>A0A438IJ92</accession>
<reference evidence="10 11" key="1">
    <citation type="journal article" date="2018" name="PLoS Genet.">
        <title>Population sequencing reveals clonal diversity and ancestral inbreeding in the grapevine cultivar Chardonnay.</title>
        <authorList>
            <person name="Roach M.J."/>
            <person name="Johnson D.L."/>
            <person name="Bohlmann J."/>
            <person name="van Vuuren H.J."/>
            <person name="Jones S.J."/>
            <person name="Pretorius I.S."/>
            <person name="Schmidt S.A."/>
            <person name="Borneman A.R."/>
        </authorList>
    </citation>
    <scope>NUCLEOTIDE SEQUENCE [LARGE SCALE GENOMIC DNA]</scope>
    <source>
        <strain evidence="11">cv. Chardonnay</strain>
        <tissue evidence="10">Leaf</tissue>
    </source>
</reference>
<evidence type="ECO:0000256" key="6">
    <source>
        <dbReference type="ARBA" id="ARBA00023242"/>
    </source>
</evidence>
<dbReference type="Pfam" id="PF04937">
    <property type="entry name" value="DUF659"/>
    <property type="match status" value="1"/>
</dbReference>
<evidence type="ECO:0000313" key="10">
    <source>
        <dbReference type="EMBL" id="RVW96784.1"/>
    </source>
</evidence>
<keyword evidence="6" id="KW-0539">Nucleus</keyword>
<keyword evidence="5" id="KW-0238">DNA-binding</keyword>
<dbReference type="GO" id="GO:0008270">
    <property type="term" value="F:zinc ion binding"/>
    <property type="evidence" value="ECO:0007669"/>
    <property type="project" value="UniProtKB-KW"/>
</dbReference>
<feature type="region of interest" description="Disordered" evidence="8">
    <location>
        <begin position="824"/>
        <end position="865"/>
    </location>
</feature>
<sequence length="949" mass="108612">MASKHDIGWEHAEPVGGSRRTTKCKYCGKVIHGGITRLKQHIAHISGQVEGCPRVPVEVSHSVRQHMSNTSKEKAQLKKKKRLLNSLNRDNFYEIDEGDSDDEIEEVAMADFERRQMKQAMKESRRIFEEGGQEHQQGGSSSQPSNARIKRGLTRSFSVREGASIPPKGIDPYMFPSKQKSIKSLFSTEGVKKVGKAISKFFLFNAIPFNAADSGPYYQSMIDTIAEAGPGIKGPTGYQIGNTYLEEEVQELEVYITTLKAKWPIYGCTIMCDGWSSRTRKPIINFMIYCDRSMIYHSSVDTTNIPKTADYIFSLMDKVVEEVGEENVVQVVTDNEASFKAAGMLLMEKRKHLFWSPCAAHCIDLMLEDIGSMKQIKETLDQAKMITGFIYNSLKVVNLMKVFTKDRDLLRPGITRFATEFISLESLIRYEADLKRMCTTNEWREFNKDRSRKSVRDKVSNLILTDRFWKKAGEVQTIMEPLVKVLKLVDQDKKPTLSIIYEAMDRAKLAIKASVKQWEKYWEVIDRRWEGQLHRHLHAAAYFLNPMFQYSKHFSNHPEIKVGLKEVIKRLEPDLDRQAKAINEVKLFVDGQGEFGSALTKKAINQSLPAEWWNNYGDEGPHLQKIAVKILSQTCSSSGCERNWSTWSLIHTKLRNRLAMKKLHKLVYVHYNMRLRMSGYEKERPILSSDNLDWLDKGLPTNEEGRERDVDSRRKGVGGTSEGIGGDGSTGGGYVSQVDPGMSWAQGGENYYATQDTDHGYRPGIWEQRKHLERLTTFPSDDDYSSGHDYHRSNHHRIDEHLQNLGIGSRPYFRGVDDRSYHNFRDRDSSSSTFSRNDFNQFPMMHPEGYSNTGTRASDSYGYDQSSSSSSIAYRGFGYYQAGVDPEQPSKPYFPDYGSSSQSSHPPYLSYEPLFQSYPHYGNCHPNLYARRRTDDDDDFEPPRHSTWN</sequence>
<name>A0A438IJ92_VITVI</name>
<evidence type="ECO:0000256" key="5">
    <source>
        <dbReference type="ARBA" id="ARBA00023125"/>
    </source>
</evidence>
<proteinExistence type="predicted"/>
<keyword evidence="4" id="KW-0862">Zinc</keyword>
<gene>
    <name evidence="10" type="ORF">CK203_026117</name>
</gene>
<feature type="compositionally biased region" description="Basic and acidic residues" evidence="8">
    <location>
        <begin position="703"/>
        <end position="714"/>
    </location>
</feature>
<organism evidence="10 11">
    <name type="scientific">Vitis vinifera</name>
    <name type="common">Grape</name>
    <dbReference type="NCBI Taxonomy" id="29760"/>
    <lineage>
        <taxon>Eukaryota</taxon>
        <taxon>Viridiplantae</taxon>
        <taxon>Streptophyta</taxon>
        <taxon>Embryophyta</taxon>
        <taxon>Tracheophyta</taxon>
        <taxon>Spermatophyta</taxon>
        <taxon>Magnoliopsida</taxon>
        <taxon>eudicotyledons</taxon>
        <taxon>Gunneridae</taxon>
        <taxon>Pentapetalae</taxon>
        <taxon>rosids</taxon>
        <taxon>Vitales</taxon>
        <taxon>Vitaceae</taxon>
        <taxon>Viteae</taxon>
        <taxon>Vitis</taxon>
    </lineage>
</organism>
<dbReference type="InterPro" id="IPR007021">
    <property type="entry name" value="DUF659"/>
</dbReference>
<keyword evidence="2" id="KW-0479">Metal-binding</keyword>
<evidence type="ECO:0000256" key="1">
    <source>
        <dbReference type="ARBA" id="ARBA00004123"/>
    </source>
</evidence>
<dbReference type="GO" id="GO:0046983">
    <property type="term" value="F:protein dimerization activity"/>
    <property type="evidence" value="ECO:0007669"/>
    <property type="project" value="InterPro"/>
</dbReference>
<feature type="domain" description="BED-type" evidence="9">
    <location>
        <begin position="3"/>
        <end position="59"/>
    </location>
</feature>
<evidence type="ECO:0000256" key="4">
    <source>
        <dbReference type="ARBA" id="ARBA00022833"/>
    </source>
</evidence>
<evidence type="ECO:0000259" key="9">
    <source>
        <dbReference type="PROSITE" id="PS50808"/>
    </source>
</evidence>
<keyword evidence="3 7" id="KW-0863">Zinc-finger</keyword>
<dbReference type="Proteomes" id="UP000288805">
    <property type="component" value="Unassembled WGS sequence"/>
</dbReference>
<dbReference type="GO" id="GO:0003677">
    <property type="term" value="F:DNA binding"/>
    <property type="evidence" value="ECO:0007669"/>
    <property type="project" value="UniProtKB-KW"/>
</dbReference>
<dbReference type="InterPro" id="IPR003656">
    <property type="entry name" value="Znf_BED"/>
</dbReference>
<feature type="region of interest" description="Disordered" evidence="8">
    <location>
        <begin position="697"/>
        <end position="740"/>
    </location>
</feature>
<evidence type="ECO:0000256" key="3">
    <source>
        <dbReference type="ARBA" id="ARBA00022771"/>
    </source>
</evidence>
<dbReference type="InterPro" id="IPR008906">
    <property type="entry name" value="HATC_C_dom"/>
</dbReference>
<comment type="caution">
    <text evidence="10">The sequence shown here is derived from an EMBL/GenBank/DDBJ whole genome shotgun (WGS) entry which is preliminary data.</text>
</comment>
<evidence type="ECO:0000313" key="11">
    <source>
        <dbReference type="Proteomes" id="UP000288805"/>
    </source>
</evidence>
<feature type="compositionally biased region" description="Low complexity" evidence="8">
    <location>
        <begin position="830"/>
        <end position="840"/>
    </location>
</feature>